<keyword evidence="3" id="KW-1185">Reference proteome</keyword>
<evidence type="ECO:0000256" key="1">
    <source>
        <dbReference type="ARBA" id="ARBA00023002"/>
    </source>
</evidence>
<proteinExistence type="predicted"/>
<dbReference type="InterPro" id="IPR036188">
    <property type="entry name" value="FAD/NAD-bd_sf"/>
</dbReference>
<dbReference type="EMBL" id="JAGINU010000001">
    <property type="protein sequence ID" value="MBP2367410.1"/>
    <property type="molecule type" value="Genomic_DNA"/>
</dbReference>
<accession>A0ABS4VU05</accession>
<evidence type="ECO:0000313" key="2">
    <source>
        <dbReference type="EMBL" id="MBP2367410.1"/>
    </source>
</evidence>
<sequence length="392" mass="42978">MRTDPPRALVIGSGSAGLSTAAALQRRGVPTLVLEEGDDVGHSWRRRHEELRLNTTRRHSDLSGPRIPRAAGRWVSRDDYVAHLEDFSARHHLHVRSGTRAERIDRAGGRWRVRTSDGDLEAAHVVVATGLDRVPRQPQWPGHDTFAGSVLHAAALRTVRGLARRRVLLVGAGNSGVELAAHLVEAPVTQLWLSVRTPPTIMPLEVAGIPLTPIAVALRALPERVRDVAARRISRLAVGDLAAHGLPTPRQGPYSRLRTTGVTAAVDRGFVHHLEAGRLEIVSEIDRFTHLDVVLRDGRCLRPDIVITATGFRPGLEPLVGHLGVLDENGRPLATTGHPASGTPGLWFIGYQPAIEGNLRQHVIDARRIARRIARPHRARFRRAHACERAIL</sequence>
<dbReference type="Gene3D" id="3.50.50.60">
    <property type="entry name" value="FAD/NAD(P)-binding domain"/>
    <property type="match status" value="1"/>
</dbReference>
<gene>
    <name evidence="2" type="ORF">JOF36_003106</name>
</gene>
<dbReference type="RefSeq" id="WP_210027543.1">
    <property type="nucleotide sequence ID" value="NZ_JAGINU010000001.1"/>
</dbReference>
<dbReference type="InterPro" id="IPR050982">
    <property type="entry name" value="Auxin_biosynth/cation_transpt"/>
</dbReference>
<name>A0ABS4VU05_9PSEU</name>
<dbReference type="PRINTS" id="PR00368">
    <property type="entry name" value="FADPNR"/>
</dbReference>
<dbReference type="SUPFAM" id="SSF51905">
    <property type="entry name" value="FAD/NAD(P)-binding domain"/>
    <property type="match status" value="2"/>
</dbReference>
<evidence type="ECO:0000313" key="3">
    <source>
        <dbReference type="Proteomes" id="UP001519295"/>
    </source>
</evidence>
<reference evidence="2 3" key="1">
    <citation type="submission" date="2021-03" db="EMBL/GenBank/DDBJ databases">
        <title>Sequencing the genomes of 1000 actinobacteria strains.</title>
        <authorList>
            <person name="Klenk H.-P."/>
        </authorList>
    </citation>
    <scope>NUCLEOTIDE SEQUENCE [LARGE SCALE GENOMIC DNA]</scope>
    <source>
        <strain evidence="2 3">DSM 45256</strain>
    </source>
</reference>
<dbReference type="PANTHER" id="PTHR43539:SF78">
    <property type="entry name" value="FLAVIN-CONTAINING MONOOXYGENASE"/>
    <property type="match status" value="1"/>
</dbReference>
<dbReference type="PRINTS" id="PR00469">
    <property type="entry name" value="PNDRDTASEII"/>
</dbReference>
<dbReference type="Pfam" id="PF13738">
    <property type="entry name" value="Pyr_redox_3"/>
    <property type="match status" value="1"/>
</dbReference>
<dbReference type="Proteomes" id="UP001519295">
    <property type="component" value="Unassembled WGS sequence"/>
</dbReference>
<comment type="caution">
    <text evidence="2">The sequence shown here is derived from an EMBL/GenBank/DDBJ whole genome shotgun (WGS) entry which is preliminary data.</text>
</comment>
<organism evidence="2 3">
    <name type="scientific">Pseudonocardia parietis</name>
    <dbReference type="NCBI Taxonomy" id="570936"/>
    <lineage>
        <taxon>Bacteria</taxon>
        <taxon>Bacillati</taxon>
        <taxon>Actinomycetota</taxon>
        <taxon>Actinomycetes</taxon>
        <taxon>Pseudonocardiales</taxon>
        <taxon>Pseudonocardiaceae</taxon>
        <taxon>Pseudonocardia</taxon>
    </lineage>
</organism>
<dbReference type="PANTHER" id="PTHR43539">
    <property type="entry name" value="FLAVIN-BINDING MONOOXYGENASE-LIKE PROTEIN (AFU_ORTHOLOGUE AFUA_4G09220)"/>
    <property type="match status" value="1"/>
</dbReference>
<protein>
    <submittedName>
        <fullName evidence="2">Flavoprotein involved in K+ transport</fullName>
    </submittedName>
</protein>
<keyword evidence="1" id="KW-0560">Oxidoreductase</keyword>